<dbReference type="InterPro" id="IPR047730">
    <property type="entry name" value="ABZJ_00895-like"/>
</dbReference>
<feature type="transmembrane region" description="Helical" evidence="1">
    <location>
        <begin position="41"/>
        <end position="69"/>
    </location>
</feature>
<proteinExistence type="predicted"/>
<dbReference type="EMBL" id="FMYL01000005">
    <property type="protein sequence ID" value="SDB92297.1"/>
    <property type="molecule type" value="Genomic_DNA"/>
</dbReference>
<keyword evidence="1" id="KW-0812">Transmembrane</keyword>
<accession>A0A1G6HDA6</accession>
<keyword evidence="1" id="KW-0472">Membrane</keyword>
<dbReference type="NCBIfam" id="NF038216">
    <property type="entry name" value="ABZJ_00895_fam"/>
    <property type="match status" value="1"/>
</dbReference>
<keyword evidence="1" id="KW-1133">Transmembrane helix</keyword>
<gene>
    <name evidence="2" type="ORF">SAMN05421733_10557</name>
</gene>
<sequence>MALLPKNLAMIFMVLPYLASMISVLYLFLKQQQRAPTRQEMFHFAWVFNLLFWLFNLTGFVLSCVWQSWTHPEIDVWQFVQLYMLQPQVLFVASFIVVLIGLPFYLVTLWFFGPQARRMAKHMFGT</sequence>
<name>A0A1G6HDA6_9GAMM</name>
<keyword evidence="3" id="KW-1185">Reference proteome</keyword>
<organism evidence="2 3">
    <name type="scientific">Acinetobacter boissieri</name>
    <dbReference type="NCBI Taxonomy" id="1219383"/>
    <lineage>
        <taxon>Bacteria</taxon>
        <taxon>Pseudomonadati</taxon>
        <taxon>Pseudomonadota</taxon>
        <taxon>Gammaproteobacteria</taxon>
        <taxon>Moraxellales</taxon>
        <taxon>Moraxellaceae</taxon>
        <taxon>Acinetobacter</taxon>
    </lineage>
</organism>
<reference evidence="3" key="1">
    <citation type="submission" date="2016-09" db="EMBL/GenBank/DDBJ databases">
        <authorList>
            <person name="Varghese N."/>
            <person name="Submissions S."/>
        </authorList>
    </citation>
    <scope>NUCLEOTIDE SEQUENCE [LARGE SCALE GENOMIC DNA]</scope>
    <source>
        <strain evidence="3">ANC 4422</strain>
    </source>
</reference>
<protein>
    <submittedName>
        <fullName evidence="2">Uncharacterized protein</fullName>
    </submittedName>
</protein>
<dbReference type="Proteomes" id="UP000242501">
    <property type="component" value="Unassembled WGS sequence"/>
</dbReference>
<evidence type="ECO:0000256" key="1">
    <source>
        <dbReference type="SAM" id="Phobius"/>
    </source>
</evidence>
<feature type="transmembrane region" description="Helical" evidence="1">
    <location>
        <begin position="6"/>
        <end position="29"/>
    </location>
</feature>
<feature type="transmembrane region" description="Helical" evidence="1">
    <location>
        <begin position="89"/>
        <end position="113"/>
    </location>
</feature>
<evidence type="ECO:0000313" key="3">
    <source>
        <dbReference type="Proteomes" id="UP000242501"/>
    </source>
</evidence>
<dbReference type="AlphaFoldDB" id="A0A1G6HDA6"/>
<evidence type="ECO:0000313" key="2">
    <source>
        <dbReference type="EMBL" id="SDB92297.1"/>
    </source>
</evidence>